<name>A0A2Z6R9B2_9GLOM</name>
<proteinExistence type="predicted"/>
<sequence>MLQHDGNFISNIPNMFFCRVLLINVTWWLEKALKSPKIKKYSEGTLFKILFNNKPGNTRWNSYYECPPEATSSGSTELPSSQIIMNDLFWSQISQLTTLLNLIVKHLINYSQTMLGYLMLLYLLDILGRNTNRLLAEEIVITEQNEIERVLDDLQETSDYITTEQDWMEQLNEWNELLMQEEQAQINVTKESSSYGESANNDLLNSYIHPAINSNVKFDKPYSSRDSINSFESSNSSYASIAISHGATDYGLLLVNSDSNKLEDDGIYSTVLEYTYGIQFTSDWKEDVDPPNRKTIDGKISKFLPLVKRGTEVNSDQAITFNFKSESGQNMQNLKFTTRMKILQHTLMN</sequence>
<keyword evidence="2" id="KW-1185">Reference proteome</keyword>
<dbReference type="Proteomes" id="UP000247702">
    <property type="component" value="Unassembled WGS sequence"/>
</dbReference>
<reference evidence="1 2" key="1">
    <citation type="submission" date="2017-11" db="EMBL/GenBank/DDBJ databases">
        <title>The genome of Rhizophagus clarus HR1 reveals common genetic basis of auxotrophy among arbuscular mycorrhizal fungi.</title>
        <authorList>
            <person name="Kobayashi Y."/>
        </authorList>
    </citation>
    <scope>NUCLEOTIDE SEQUENCE [LARGE SCALE GENOMIC DNA]</scope>
    <source>
        <strain evidence="1 2">HR1</strain>
    </source>
</reference>
<protein>
    <submittedName>
        <fullName evidence="1">Uncharacterized protein</fullName>
    </submittedName>
</protein>
<evidence type="ECO:0000313" key="2">
    <source>
        <dbReference type="Proteomes" id="UP000247702"/>
    </source>
</evidence>
<dbReference type="EMBL" id="BEXD01002613">
    <property type="protein sequence ID" value="GBB98875.1"/>
    <property type="molecule type" value="Genomic_DNA"/>
</dbReference>
<evidence type="ECO:0000313" key="1">
    <source>
        <dbReference type="EMBL" id="GBB98875.1"/>
    </source>
</evidence>
<gene>
    <name evidence="1" type="ORF">RclHR1_03350006</name>
</gene>
<dbReference type="STRING" id="94130.A0A2Z6R9B2"/>
<organism evidence="1 2">
    <name type="scientific">Rhizophagus clarus</name>
    <dbReference type="NCBI Taxonomy" id="94130"/>
    <lineage>
        <taxon>Eukaryota</taxon>
        <taxon>Fungi</taxon>
        <taxon>Fungi incertae sedis</taxon>
        <taxon>Mucoromycota</taxon>
        <taxon>Glomeromycotina</taxon>
        <taxon>Glomeromycetes</taxon>
        <taxon>Glomerales</taxon>
        <taxon>Glomeraceae</taxon>
        <taxon>Rhizophagus</taxon>
    </lineage>
</organism>
<comment type="caution">
    <text evidence="1">The sequence shown here is derived from an EMBL/GenBank/DDBJ whole genome shotgun (WGS) entry which is preliminary data.</text>
</comment>
<accession>A0A2Z6R9B2</accession>
<dbReference type="AlphaFoldDB" id="A0A2Z6R9B2"/>